<dbReference type="Gene3D" id="3.40.30.10">
    <property type="entry name" value="Glutaredoxin"/>
    <property type="match status" value="1"/>
</dbReference>
<dbReference type="Proteomes" id="UP000664835">
    <property type="component" value="Unassembled WGS sequence"/>
</dbReference>
<organism evidence="2 3">
    <name type="scientific">Thiomicrorhabdus marina</name>
    <dbReference type="NCBI Taxonomy" id="2818442"/>
    <lineage>
        <taxon>Bacteria</taxon>
        <taxon>Pseudomonadati</taxon>
        <taxon>Pseudomonadota</taxon>
        <taxon>Gammaproteobacteria</taxon>
        <taxon>Thiotrichales</taxon>
        <taxon>Piscirickettsiaceae</taxon>
        <taxon>Thiomicrorhabdus</taxon>
    </lineage>
</organism>
<evidence type="ECO:0000313" key="2">
    <source>
        <dbReference type="EMBL" id="MBO1926666.1"/>
    </source>
</evidence>
<dbReference type="Pfam" id="PF13462">
    <property type="entry name" value="Thioredoxin_4"/>
    <property type="match status" value="1"/>
</dbReference>
<proteinExistence type="predicted"/>
<comment type="caution">
    <text evidence="2">The sequence shown here is derived from an EMBL/GenBank/DDBJ whole genome shotgun (WGS) entry which is preliminary data.</text>
</comment>
<dbReference type="RefSeq" id="WP_208148113.1">
    <property type="nucleotide sequence ID" value="NZ_JAGETV010000004.1"/>
</dbReference>
<dbReference type="SUPFAM" id="SSF52833">
    <property type="entry name" value="Thioredoxin-like"/>
    <property type="match status" value="1"/>
</dbReference>
<name>A0ABS3Q2V2_9GAMM</name>
<accession>A0ABS3Q2V2</accession>
<gene>
    <name evidence="2" type="ORF">J3998_03670</name>
</gene>
<keyword evidence="3" id="KW-1185">Reference proteome</keyword>
<dbReference type="InterPro" id="IPR036249">
    <property type="entry name" value="Thioredoxin-like_sf"/>
</dbReference>
<sequence>MKKTLIGLGVMLVVAVIAATFLLQADKNSDSDTNLIRAHSPIIGPQDAPVTLVEFIDPACEACRAMYPYVKQIISENPNKIKLVIRYVDFHKQSKQAIQILEASRKQGKFAETLELMLAFQPVWAPHGHEGVDLWEVMIRGDLNLDQAKIDAKAETIDAVITQDEKDRIALGVQKTPGFFVNGQILKIMHPDVLREMIEEQLNSGKLQD</sequence>
<feature type="domain" description="Thioredoxin" evidence="1">
    <location>
        <begin position="12"/>
        <end position="162"/>
    </location>
</feature>
<dbReference type="EMBL" id="JAGETV010000004">
    <property type="protein sequence ID" value="MBO1926666.1"/>
    <property type="molecule type" value="Genomic_DNA"/>
</dbReference>
<reference evidence="2 3" key="1">
    <citation type="submission" date="2021-03" db="EMBL/GenBank/DDBJ databases">
        <title>Thiomicrorhabdus sp.nov.,novel sulfur-oxidizing bacteria isolated from coastal sediment.</title>
        <authorList>
            <person name="Liu X."/>
        </authorList>
    </citation>
    <scope>NUCLEOTIDE SEQUENCE [LARGE SCALE GENOMIC DNA]</scope>
    <source>
        <strain evidence="2 3">6S2-11</strain>
    </source>
</reference>
<protein>
    <submittedName>
        <fullName evidence="2">Thioredoxin domain-containing protein</fullName>
    </submittedName>
</protein>
<dbReference type="PROSITE" id="PS51352">
    <property type="entry name" value="THIOREDOXIN_2"/>
    <property type="match status" value="1"/>
</dbReference>
<evidence type="ECO:0000313" key="3">
    <source>
        <dbReference type="Proteomes" id="UP000664835"/>
    </source>
</evidence>
<dbReference type="InterPro" id="IPR013766">
    <property type="entry name" value="Thioredoxin_domain"/>
</dbReference>
<dbReference type="InterPro" id="IPR012336">
    <property type="entry name" value="Thioredoxin-like_fold"/>
</dbReference>
<evidence type="ECO:0000259" key="1">
    <source>
        <dbReference type="PROSITE" id="PS51352"/>
    </source>
</evidence>